<name>A0A318K3M3_9NEIS</name>
<feature type="signal peptide" evidence="1">
    <location>
        <begin position="1"/>
        <end position="26"/>
    </location>
</feature>
<gene>
    <name evidence="2" type="ORF">DFR38_10847</name>
</gene>
<organism evidence="2 3">
    <name type="scientific">Aquitalea magnusonii</name>
    <dbReference type="NCBI Taxonomy" id="332411"/>
    <lineage>
        <taxon>Bacteria</taxon>
        <taxon>Pseudomonadati</taxon>
        <taxon>Pseudomonadota</taxon>
        <taxon>Betaproteobacteria</taxon>
        <taxon>Neisseriales</taxon>
        <taxon>Chromobacteriaceae</taxon>
        <taxon>Aquitalea</taxon>
    </lineage>
</organism>
<evidence type="ECO:0000313" key="3">
    <source>
        <dbReference type="Proteomes" id="UP000248395"/>
    </source>
</evidence>
<protein>
    <submittedName>
        <fullName evidence="2">Uncharacterized protein</fullName>
    </submittedName>
</protein>
<dbReference type="RefSeq" id="WP_059285094.1">
    <property type="nucleotide sequence ID" value="NZ_LNQU01000014.1"/>
</dbReference>
<keyword evidence="1" id="KW-0732">Signal</keyword>
<feature type="chain" id="PRO_5016379303" evidence="1">
    <location>
        <begin position="27"/>
        <end position="181"/>
    </location>
</feature>
<dbReference type="AlphaFoldDB" id="A0A318K3M3"/>
<proteinExistence type="predicted"/>
<dbReference type="EMBL" id="QJKC01000008">
    <property type="protein sequence ID" value="PXX47961.1"/>
    <property type="molecule type" value="Genomic_DNA"/>
</dbReference>
<evidence type="ECO:0000313" key="2">
    <source>
        <dbReference type="EMBL" id="PXX47961.1"/>
    </source>
</evidence>
<keyword evidence="3" id="KW-1185">Reference proteome</keyword>
<sequence length="181" mass="20812">MLILKKSVASLLLAGVALLASGTVMADDWHGNDWHPDMRQGEWHEGMPWRFEQHHWQPEQHPYYSHAMTDLRIARDLLARPDQPRVEQGERRAVEAINQALHAMHDAAIDDGKDPFQRMPPDAQYRPDDRFHQALRLLDKAKQDASHEEDDPYLRGLQHYILGQIGAAQHAVNEAINEALR</sequence>
<reference evidence="2 3" key="1">
    <citation type="submission" date="2018-05" db="EMBL/GenBank/DDBJ databases">
        <title>Genomic Encyclopedia of Type Strains, Phase IV (KMG-IV): sequencing the most valuable type-strain genomes for metagenomic binning, comparative biology and taxonomic classification.</title>
        <authorList>
            <person name="Goeker M."/>
        </authorList>
    </citation>
    <scope>NUCLEOTIDE SEQUENCE [LARGE SCALE GENOMIC DNA]</scope>
    <source>
        <strain evidence="2 3">DSM 25134</strain>
    </source>
</reference>
<dbReference type="Proteomes" id="UP000248395">
    <property type="component" value="Unassembled WGS sequence"/>
</dbReference>
<comment type="caution">
    <text evidence="2">The sequence shown here is derived from an EMBL/GenBank/DDBJ whole genome shotgun (WGS) entry which is preliminary data.</text>
</comment>
<evidence type="ECO:0000256" key="1">
    <source>
        <dbReference type="SAM" id="SignalP"/>
    </source>
</evidence>
<dbReference type="OrthoDB" id="7360972at2"/>
<accession>A0A318K3M3</accession>